<evidence type="ECO:0000313" key="4">
    <source>
        <dbReference type="Proteomes" id="UP001501319"/>
    </source>
</evidence>
<evidence type="ECO:0000313" key="3">
    <source>
        <dbReference type="EMBL" id="GAA1653683.1"/>
    </source>
</evidence>
<proteinExistence type="predicted"/>
<keyword evidence="2" id="KW-1133">Transmembrane helix</keyword>
<feature type="compositionally biased region" description="Basic residues" evidence="1">
    <location>
        <begin position="13"/>
        <end position="31"/>
    </location>
</feature>
<keyword evidence="4" id="KW-1185">Reference proteome</keyword>
<sequence length="255" mass="26904">MGATRRSRDTRSRGIRGRARAVTRIRRKAATRSRYPQQDAPQYGNAQHDAPQYGGPQYDAPQYGGLQQGPQYGGPPRKSKGWIIILALVVLLVVVVLAIFAVLSRGGVIQGGPFAKGVPSVPPPSELPATAGGLYRLDDKEPATFRAAGAKYDWTVAKYYATKPQNQVDGKTPVYIVTVYGPLGDAKDALATRNNVTPVGSGLCADGSPSVGIRVCAVQRGSVVATVTENIKPTGRTASDDELIAYAAALANALS</sequence>
<feature type="region of interest" description="Disordered" evidence="1">
    <location>
        <begin position="1"/>
        <end position="73"/>
    </location>
</feature>
<keyword evidence="2" id="KW-0812">Transmembrane</keyword>
<accession>A0ABN2FNR0</accession>
<feature type="transmembrane region" description="Helical" evidence="2">
    <location>
        <begin position="82"/>
        <end position="103"/>
    </location>
</feature>
<protein>
    <recommendedName>
        <fullName evidence="5">DUF3558 domain-containing protein</fullName>
    </recommendedName>
</protein>
<evidence type="ECO:0000256" key="1">
    <source>
        <dbReference type="SAM" id="MobiDB-lite"/>
    </source>
</evidence>
<comment type="caution">
    <text evidence="3">The sequence shown here is derived from an EMBL/GenBank/DDBJ whole genome shotgun (WGS) entry which is preliminary data.</text>
</comment>
<dbReference type="Proteomes" id="UP001501319">
    <property type="component" value="Unassembled WGS sequence"/>
</dbReference>
<feature type="compositionally biased region" description="Low complexity" evidence="1">
    <location>
        <begin position="61"/>
        <end position="73"/>
    </location>
</feature>
<organism evidence="3 4">
    <name type="scientific">Kribbella alba</name>
    <dbReference type="NCBI Taxonomy" id="190197"/>
    <lineage>
        <taxon>Bacteria</taxon>
        <taxon>Bacillati</taxon>
        <taxon>Actinomycetota</taxon>
        <taxon>Actinomycetes</taxon>
        <taxon>Propionibacteriales</taxon>
        <taxon>Kribbellaceae</taxon>
        <taxon>Kribbella</taxon>
    </lineage>
</organism>
<keyword evidence="2" id="KW-0472">Membrane</keyword>
<evidence type="ECO:0000256" key="2">
    <source>
        <dbReference type="SAM" id="Phobius"/>
    </source>
</evidence>
<name>A0ABN2FNR0_9ACTN</name>
<evidence type="ECO:0008006" key="5">
    <source>
        <dbReference type="Google" id="ProtNLM"/>
    </source>
</evidence>
<dbReference type="EMBL" id="BAAANE010000009">
    <property type="protein sequence ID" value="GAA1653683.1"/>
    <property type="molecule type" value="Genomic_DNA"/>
</dbReference>
<gene>
    <name evidence="3" type="ORF">GCM10009744_52270</name>
</gene>
<feature type="compositionally biased region" description="Basic and acidic residues" evidence="1">
    <location>
        <begin position="1"/>
        <end position="12"/>
    </location>
</feature>
<reference evidence="4" key="1">
    <citation type="journal article" date="2019" name="Int. J. Syst. Evol. Microbiol.">
        <title>The Global Catalogue of Microorganisms (GCM) 10K type strain sequencing project: providing services to taxonomists for standard genome sequencing and annotation.</title>
        <authorList>
            <consortium name="The Broad Institute Genomics Platform"/>
            <consortium name="The Broad Institute Genome Sequencing Center for Infectious Disease"/>
            <person name="Wu L."/>
            <person name="Ma J."/>
        </authorList>
    </citation>
    <scope>NUCLEOTIDE SEQUENCE [LARGE SCALE GENOMIC DNA]</scope>
    <source>
        <strain evidence="4">JCM 14306</strain>
    </source>
</reference>